<keyword evidence="1" id="KW-0472">Membrane</keyword>
<keyword evidence="3" id="KW-1185">Reference proteome</keyword>
<keyword evidence="1" id="KW-0812">Transmembrane</keyword>
<feature type="transmembrane region" description="Helical" evidence="1">
    <location>
        <begin position="109"/>
        <end position="131"/>
    </location>
</feature>
<feature type="transmembrane region" description="Helical" evidence="1">
    <location>
        <begin position="143"/>
        <end position="166"/>
    </location>
</feature>
<accession>A0A7Y7IJQ3</accession>
<dbReference type="EMBL" id="JAAMFM010000039">
    <property type="protein sequence ID" value="NVM96724.1"/>
    <property type="molecule type" value="Genomic_DNA"/>
</dbReference>
<evidence type="ECO:0000256" key="1">
    <source>
        <dbReference type="SAM" id="Phobius"/>
    </source>
</evidence>
<comment type="caution">
    <text evidence="2">The sequence shown here is derived from an EMBL/GenBank/DDBJ whole genome shotgun (WGS) entry which is preliminary data.</text>
</comment>
<name>A0A7Y7IJQ3_9MICC</name>
<protein>
    <submittedName>
        <fullName evidence="2">Uncharacterized protein</fullName>
    </submittedName>
</protein>
<proteinExistence type="predicted"/>
<dbReference type="Proteomes" id="UP000543556">
    <property type="component" value="Unassembled WGS sequence"/>
</dbReference>
<organism evidence="2 3">
    <name type="scientific">Arthrobacter wenxiniae</name>
    <dbReference type="NCBI Taxonomy" id="2713570"/>
    <lineage>
        <taxon>Bacteria</taxon>
        <taxon>Bacillati</taxon>
        <taxon>Actinomycetota</taxon>
        <taxon>Actinomycetes</taxon>
        <taxon>Micrococcales</taxon>
        <taxon>Micrococcaceae</taxon>
        <taxon>Arthrobacter</taxon>
    </lineage>
</organism>
<evidence type="ECO:0000313" key="3">
    <source>
        <dbReference type="Proteomes" id="UP000543556"/>
    </source>
</evidence>
<feature type="transmembrane region" description="Helical" evidence="1">
    <location>
        <begin position="246"/>
        <end position="269"/>
    </location>
</feature>
<feature type="transmembrane region" description="Helical" evidence="1">
    <location>
        <begin position="70"/>
        <end position="89"/>
    </location>
</feature>
<keyword evidence="1" id="KW-1133">Transmembrane helix</keyword>
<evidence type="ECO:0000313" key="2">
    <source>
        <dbReference type="EMBL" id="NVM96724.1"/>
    </source>
</evidence>
<feature type="transmembrane region" description="Helical" evidence="1">
    <location>
        <begin position="215"/>
        <end position="240"/>
    </location>
</feature>
<sequence length="281" mass="29094">MSPLARLALRAYPPSFRARYGGELAALVEEMPASARTTADLFGGALRAWVRPTFNGPNGKRLRLQATVSTTWIAWCAAFLIVPALNKALLDPAGPDTVAAVRGLMDAASVLLCLGWVIALLGLCLIVARVLLPALRSQATRVLVPLIPAIILAVVVAVGFLALTLIRPEGAQHPPGLFGALTAWLLALVAFLGCLGVGSTLSLRRLDAGISTLRAPVFLGAGLAFVLTAMCGCSVIAVFLGRDAALLGSIIPVIIVALVAVIASVIALVSSAHGLKAVYQK</sequence>
<dbReference type="AlphaFoldDB" id="A0A7Y7IJQ3"/>
<gene>
    <name evidence="2" type="ORF">G6034_17795</name>
</gene>
<dbReference type="RefSeq" id="WP_176636441.1">
    <property type="nucleotide sequence ID" value="NZ_JAAMFM010000039.1"/>
</dbReference>
<reference evidence="2 3" key="1">
    <citation type="submission" date="2020-02" db="EMBL/GenBank/DDBJ databases">
        <title>Genome sequence of strain AETb3-4.</title>
        <authorList>
            <person name="Gao J."/>
            <person name="Zhang X."/>
        </authorList>
    </citation>
    <scope>NUCLEOTIDE SEQUENCE [LARGE SCALE GENOMIC DNA]</scope>
    <source>
        <strain evidence="2 3">AETb3-4</strain>
    </source>
</reference>
<feature type="transmembrane region" description="Helical" evidence="1">
    <location>
        <begin position="178"/>
        <end position="203"/>
    </location>
</feature>